<comment type="similarity">
    <text evidence="1">Belongs to the isochorismatase family.</text>
</comment>
<name>A0A1G8DZS4_9BACI</name>
<evidence type="ECO:0000313" key="5">
    <source>
        <dbReference type="Proteomes" id="UP000199163"/>
    </source>
</evidence>
<reference evidence="4 5" key="1">
    <citation type="submission" date="2016-10" db="EMBL/GenBank/DDBJ databases">
        <authorList>
            <person name="de Groot N.N."/>
        </authorList>
    </citation>
    <scope>NUCLEOTIDE SEQUENCE [LARGE SCALE GENOMIC DNA]</scope>
    <source>
        <strain evidence="4 5">DSM 21632</strain>
    </source>
</reference>
<evidence type="ECO:0000259" key="3">
    <source>
        <dbReference type="Pfam" id="PF00857"/>
    </source>
</evidence>
<dbReference type="Proteomes" id="UP000199163">
    <property type="component" value="Unassembled WGS sequence"/>
</dbReference>
<dbReference type="GO" id="GO:0016787">
    <property type="term" value="F:hydrolase activity"/>
    <property type="evidence" value="ECO:0007669"/>
    <property type="project" value="UniProtKB-KW"/>
</dbReference>
<dbReference type="EMBL" id="FNDK01000008">
    <property type="protein sequence ID" value="SDH63236.1"/>
    <property type="molecule type" value="Genomic_DNA"/>
</dbReference>
<evidence type="ECO:0000313" key="4">
    <source>
        <dbReference type="EMBL" id="SDH63236.1"/>
    </source>
</evidence>
<keyword evidence="2" id="KW-0378">Hydrolase</keyword>
<evidence type="ECO:0000256" key="1">
    <source>
        <dbReference type="ARBA" id="ARBA00006336"/>
    </source>
</evidence>
<dbReference type="AlphaFoldDB" id="A0A1G8DZS4"/>
<dbReference type="InterPro" id="IPR036380">
    <property type="entry name" value="Isochorismatase-like_sf"/>
</dbReference>
<protein>
    <submittedName>
        <fullName evidence="4">Nicotinamidase-related amidase</fullName>
    </submittedName>
</protein>
<keyword evidence="5" id="KW-1185">Reference proteome</keyword>
<dbReference type="RefSeq" id="WP_245705214.1">
    <property type="nucleotide sequence ID" value="NZ_FNDK01000008.1"/>
</dbReference>
<proteinExistence type="inferred from homology"/>
<accession>A0A1G8DZS4</accession>
<dbReference type="Pfam" id="PF00857">
    <property type="entry name" value="Isochorismatase"/>
    <property type="match status" value="1"/>
</dbReference>
<feature type="domain" description="Isochorismatase-like" evidence="3">
    <location>
        <begin position="14"/>
        <end position="176"/>
    </location>
</feature>
<evidence type="ECO:0000256" key="2">
    <source>
        <dbReference type="ARBA" id="ARBA00022801"/>
    </source>
</evidence>
<dbReference type="Gene3D" id="3.40.50.850">
    <property type="entry name" value="Isochorismatase-like"/>
    <property type="match status" value="1"/>
</dbReference>
<dbReference type="PANTHER" id="PTHR43540:SF6">
    <property type="entry name" value="ISOCHORISMATASE-LIKE DOMAIN-CONTAINING PROTEIN"/>
    <property type="match status" value="1"/>
</dbReference>
<dbReference type="STRING" id="568899.SAMN05192534_10890"/>
<dbReference type="InterPro" id="IPR050272">
    <property type="entry name" value="Isochorismatase-like_hydrls"/>
</dbReference>
<sequence length="206" mass="23604">MVQKRPHVGGSASTALLIIDMINDMEFEDSDKLFPFAFEAAKNIAELKKRAKQYDIPVIYVNDNYGRWQSDFKELVAHCKQNNVKGKPITEWLEPDSDDYFVLKPQFSAFFATPLDLLLDYLEVKTLIITGVAGNMCIQFTANDAYMRHYQLYIPSDCTASNEKVDNDQALRLMNNVLKADISPSVDYDMSDIIERARAYYTKEKS</sequence>
<dbReference type="SUPFAM" id="SSF52499">
    <property type="entry name" value="Isochorismatase-like hydrolases"/>
    <property type="match status" value="1"/>
</dbReference>
<dbReference type="CDD" id="cd00431">
    <property type="entry name" value="cysteine_hydrolases"/>
    <property type="match status" value="1"/>
</dbReference>
<dbReference type="PANTHER" id="PTHR43540">
    <property type="entry name" value="PEROXYUREIDOACRYLATE/UREIDOACRYLATE AMIDOHYDROLASE-RELATED"/>
    <property type="match status" value="1"/>
</dbReference>
<gene>
    <name evidence="4" type="ORF">SAMN05192534_10890</name>
</gene>
<organism evidence="4 5">
    <name type="scientific">Alteribacillus persepolensis</name>
    <dbReference type="NCBI Taxonomy" id="568899"/>
    <lineage>
        <taxon>Bacteria</taxon>
        <taxon>Bacillati</taxon>
        <taxon>Bacillota</taxon>
        <taxon>Bacilli</taxon>
        <taxon>Bacillales</taxon>
        <taxon>Bacillaceae</taxon>
        <taxon>Alteribacillus</taxon>
    </lineage>
</organism>
<dbReference type="InterPro" id="IPR000868">
    <property type="entry name" value="Isochorismatase-like_dom"/>
</dbReference>